<proteinExistence type="predicted"/>
<keyword evidence="5" id="KW-1133">Transmembrane helix</keyword>
<evidence type="ECO:0000313" key="8">
    <source>
        <dbReference type="Proteomes" id="UP001515480"/>
    </source>
</evidence>
<keyword evidence="5" id="KW-0812">Transmembrane</keyword>
<keyword evidence="1" id="KW-0479">Metal-binding</keyword>
<feature type="region of interest" description="Disordered" evidence="4">
    <location>
        <begin position="182"/>
        <end position="206"/>
    </location>
</feature>
<dbReference type="GO" id="GO:0004842">
    <property type="term" value="F:ubiquitin-protein transferase activity"/>
    <property type="evidence" value="ECO:0007669"/>
    <property type="project" value="TreeGrafter"/>
</dbReference>
<dbReference type="Proteomes" id="UP001515480">
    <property type="component" value="Unassembled WGS sequence"/>
</dbReference>
<dbReference type="Pfam" id="PF12906">
    <property type="entry name" value="RINGv"/>
    <property type="match status" value="1"/>
</dbReference>
<evidence type="ECO:0000256" key="1">
    <source>
        <dbReference type="ARBA" id="ARBA00022723"/>
    </source>
</evidence>
<dbReference type="EMBL" id="JBGBPQ010000014">
    <property type="protein sequence ID" value="KAL1511363.1"/>
    <property type="molecule type" value="Genomic_DNA"/>
</dbReference>
<dbReference type="GO" id="GO:0008270">
    <property type="term" value="F:zinc ion binding"/>
    <property type="evidence" value="ECO:0007669"/>
    <property type="project" value="UniProtKB-KW"/>
</dbReference>
<sequence>MAAEAALSDHVKLALAAEAAACWPAEGEGDCRICLERAPLAALLAPCACAGSMRYAHRECLARWCEQRSSARCEVCAQQYADAELLSRLRRHPAEPPARATPSADARLLVRAPRAIAAHAARRLLLLGLVVVTVSLLFLTQAAGGGHTLGALAPRELDAALEKTARWALPVRSRLLGAAGETRAEGFDRSPQPEGLRKPRGGSAAEGGHVIQAEEVVPPSLMSIARKEEIKILDAATKEGCWEDMALVKQPVCKRGELVLRLLRRRRAIIRDQRADDAAGEAMGRMARALVMLCVLRLVIVHQQRHRRLASIEASRLPLPV</sequence>
<keyword evidence="3" id="KW-0862">Zinc</keyword>
<reference evidence="7 8" key="1">
    <citation type="journal article" date="2024" name="Science">
        <title>Giant polyketide synthase enzymes in the biosynthesis of giant marine polyether toxins.</title>
        <authorList>
            <person name="Fallon T.R."/>
            <person name="Shende V.V."/>
            <person name="Wierzbicki I.H."/>
            <person name="Pendleton A.L."/>
            <person name="Watervoot N.F."/>
            <person name="Auber R.P."/>
            <person name="Gonzalez D.J."/>
            <person name="Wisecaver J.H."/>
            <person name="Moore B.S."/>
        </authorList>
    </citation>
    <scope>NUCLEOTIDE SEQUENCE [LARGE SCALE GENOMIC DNA]</scope>
    <source>
        <strain evidence="7 8">12B1</strain>
    </source>
</reference>
<gene>
    <name evidence="7" type="ORF">AB1Y20_006165</name>
</gene>
<dbReference type="InterPro" id="IPR011016">
    <property type="entry name" value="Znf_RING-CH"/>
</dbReference>
<accession>A0AB34J127</accession>
<dbReference type="InterPro" id="IPR033275">
    <property type="entry name" value="MARCH-like"/>
</dbReference>
<dbReference type="PANTHER" id="PTHR23012">
    <property type="entry name" value="RING/FYVE/PHD ZINC FINGER DOMAIN-CONTAINING"/>
    <property type="match status" value="1"/>
</dbReference>
<dbReference type="AlphaFoldDB" id="A0AB34J127"/>
<evidence type="ECO:0000259" key="6">
    <source>
        <dbReference type="PROSITE" id="PS51292"/>
    </source>
</evidence>
<name>A0AB34J127_PRYPA</name>
<dbReference type="Gene3D" id="3.30.40.10">
    <property type="entry name" value="Zinc/RING finger domain, C3HC4 (zinc finger)"/>
    <property type="match status" value="1"/>
</dbReference>
<dbReference type="InterPro" id="IPR013083">
    <property type="entry name" value="Znf_RING/FYVE/PHD"/>
</dbReference>
<feature type="domain" description="RING-CH-type" evidence="6">
    <location>
        <begin position="23"/>
        <end position="83"/>
    </location>
</feature>
<dbReference type="GO" id="GO:0016567">
    <property type="term" value="P:protein ubiquitination"/>
    <property type="evidence" value="ECO:0007669"/>
    <property type="project" value="TreeGrafter"/>
</dbReference>
<evidence type="ECO:0000313" key="7">
    <source>
        <dbReference type="EMBL" id="KAL1511363.1"/>
    </source>
</evidence>
<comment type="caution">
    <text evidence="7">The sequence shown here is derived from an EMBL/GenBank/DDBJ whole genome shotgun (WGS) entry which is preliminary data.</text>
</comment>
<dbReference type="PROSITE" id="PS51292">
    <property type="entry name" value="ZF_RING_CH"/>
    <property type="match status" value="1"/>
</dbReference>
<protein>
    <recommendedName>
        <fullName evidence="6">RING-CH-type domain-containing protein</fullName>
    </recommendedName>
</protein>
<dbReference type="PANTHER" id="PTHR23012:SF215">
    <property type="entry name" value="RING_FYVE_PHD ZINC FINGER SUPERFAMILY PROTEIN"/>
    <property type="match status" value="1"/>
</dbReference>
<keyword evidence="8" id="KW-1185">Reference proteome</keyword>
<dbReference type="SMART" id="SM00744">
    <property type="entry name" value="RINGv"/>
    <property type="match status" value="1"/>
</dbReference>
<keyword evidence="2" id="KW-0863">Zinc-finger</keyword>
<keyword evidence="5" id="KW-0472">Membrane</keyword>
<feature type="transmembrane region" description="Helical" evidence="5">
    <location>
        <begin position="124"/>
        <end position="144"/>
    </location>
</feature>
<organism evidence="7 8">
    <name type="scientific">Prymnesium parvum</name>
    <name type="common">Toxic golden alga</name>
    <dbReference type="NCBI Taxonomy" id="97485"/>
    <lineage>
        <taxon>Eukaryota</taxon>
        <taxon>Haptista</taxon>
        <taxon>Haptophyta</taxon>
        <taxon>Prymnesiophyceae</taxon>
        <taxon>Prymnesiales</taxon>
        <taxon>Prymnesiaceae</taxon>
        <taxon>Prymnesium</taxon>
    </lineage>
</organism>
<dbReference type="SUPFAM" id="SSF57850">
    <property type="entry name" value="RING/U-box"/>
    <property type="match status" value="1"/>
</dbReference>
<evidence type="ECO:0000256" key="5">
    <source>
        <dbReference type="SAM" id="Phobius"/>
    </source>
</evidence>
<evidence type="ECO:0000256" key="4">
    <source>
        <dbReference type="SAM" id="MobiDB-lite"/>
    </source>
</evidence>
<evidence type="ECO:0000256" key="3">
    <source>
        <dbReference type="ARBA" id="ARBA00022833"/>
    </source>
</evidence>
<evidence type="ECO:0000256" key="2">
    <source>
        <dbReference type="ARBA" id="ARBA00022771"/>
    </source>
</evidence>
<dbReference type="GO" id="GO:0016020">
    <property type="term" value="C:membrane"/>
    <property type="evidence" value="ECO:0007669"/>
    <property type="project" value="TreeGrafter"/>
</dbReference>